<accession>A0ABX7SV39</accession>
<proteinExistence type="predicted"/>
<keyword evidence="2" id="KW-1185">Reference proteome</keyword>
<evidence type="ECO:0000313" key="2">
    <source>
        <dbReference type="Proteomes" id="UP000663935"/>
    </source>
</evidence>
<protein>
    <submittedName>
        <fullName evidence="1">Uncharacterized protein</fullName>
    </submittedName>
</protein>
<gene>
    <name evidence="1" type="ORF">JL193_02030</name>
</gene>
<reference evidence="1 2" key="1">
    <citation type="submission" date="2021-03" db="EMBL/GenBank/DDBJ databases">
        <title>Complete genome of Polaribacter_sp.G4M1.</title>
        <authorList>
            <person name="Jeong S.W."/>
            <person name="Bae J.W."/>
        </authorList>
    </citation>
    <scope>NUCLEOTIDE SEQUENCE [LARGE SCALE GENOMIC DNA]</scope>
    <source>
        <strain evidence="1 2">G4M1</strain>
    </source>
</reference>
<dbReference type="RefSeq" id="WP_207972248.1">
    <property type="nucleotide sequence ID" value="NZ_CP071795.1"/>
</dbReference>
<name>A0ABX7SV39_9FLAO</name>
<dbReference type="EMBL" id="CP071795">
    <property type="protein sequence ID" value="QTD38107.1"/>
    <property type="molecule type" value="Genomic_DNA"/>
</dbReference>
<sequence>MGQKSTKHINDVMNESVAKTETPPAIEEANKLLQIKRNQIFIEDDSFIGDPYSLLGRVIEVRSKDGKCNNNVNNGYAEFSAFPIPGVTVNENSKIRQPLKTKSFIVDKKLSLEVGFLNFLNSKLDNESLFSVIVYDQAVGLLKIQDPNYLTGMRMWIQQNENIINDPEICHLLVVTGMVQKNIIRKKYKKFEVKAKGGAYGLSVNGNLYTSTEDYSLDMRFGLSYQRIPIPNKTDILKQPSINIAKSKIDIADIDDFLTLRNSEIKGLDIFNSEVKTEFVEKLLLPNEDEINFIDNVEFKK</sequence>
<dbReference type="Proteomes" id="UP000663935">
    <property type="component" value="Chromosome"/>
</dbReference>
<organism evidence="1 2">
    <name type="scientific">Polaribacter batillariae</name>
    <dbReference type="NCBI Taxonomy" id="2808900"/>
    <lineage>
        <taxon>Bacteria</taxon>
        <taxon>Pseudomonadati</taxon>
        <taxon>Bacteroidota</taxon>
        <taxon>Flavobacteriia</taxon>
        <taxon>Flavobacteriales</taxon>
        <taxon>Flavobacteriaceae</taxon>
    </lineage>
</organism>
<evidence type="ECO:0000313" key="1">
    <source>
        <dbReference type="EMBL" id="QTD38107.1"/>
    </source>
</evidence>